<feature type="region of interest" description="Disordered" evidence="2">
    <location>
        <begin position="294"/>
        <end position="321"/>
    </location>
</feature>
<dbReference type="EMBL" id="CP144696">
    <property type="protein sequence ID" value="WVZ10620.1"/>
    <property type="molecule type" value="Genomic_DNA"/>
</dbReference>
<evidence type="ECO:0000256" key="2">
    <source>
        <dbReference type="SAM" id="MobiDB-lite"/>
    </source>
</evidence>
<evidence type="ECO:0000259" key="3">
    <source>
        <dbReference type="Pfam" id="PF20167"/>
    </source>
</evidence>
<feature type="region of interest" description="Disordered" evidence="2">
    <location>
        <begin position="1"/>
        <end position="24"/>
    </location>
</feature>
<keyword evidence="5" id="KW-1185">Reference proteome</keyword>
<evidence type="ECO:0000256" key="1">
    <source>
        <dbReference type="SAM" id="Coils"/>
    </source>
</evidence>
<reference evidence="4 5" key="1">
    <citation type="journal article" date="2023" name="Life. Sci Alliance">
        <title>Evolutionary insights into 3D genome organization and epigenetic landscape of Vigna mungo.</title>
        <authorList>
            <person name="Junaid A."/>
            <person name="Singh B."/>
            <person name="Bhatia S."/>
        </authorList>
    </citation>
    <scope>NUCLEOTIDE SEQUENCE [LARGE SCALE GENOMIC DNA]</scope>
    <source>
        <strain evidence="4">Urdbean</strain>
    </source>
</reference>
<gene>
    <name evidence="4" type="ORF">V8G54_015150</name>
</gene>
<proteinExistence type="predicted"/>
<dbReference type="Pfam" id="PF20167">
    <property type="entry name" value="Transposase_32"/>
    <property type="match status" value="1"/>
</dbReference>
<organism evidence="4 5">
    <name type="scientific">Vigna mungo</name>
    <name type="common">Black gram</name>
    <name type="synonym">Phaseolus mungo</name>
    <dbReference type="NCBI Taxonomy" id="3915"/>
    <lineage>
        <taxon>Eukaryota</taxon>
        <taxon>Viridiplantae</taxon>
        <taxon>Streptophyta</taxon>
        <taxon>Embryophyta</taxon>
        <taxon>Tracheophyta</taxon>
        <taxon>Spermatophyta</taxon>
        <taxon>Magnoliopsida</taxon>
        <taxon>eudicotyledons</taxon>
        <taxon>Gunneridae</taxon>
        <taxon>Pentapetalae</taxon>
        <taxon>rosids</taxon>
        <taxon>fabids</taxon>
        <taxon>Fabales</taxon>
        <taxon>Fabaceae</taxon>
        <taxon>Papilionoideae</taxon>
        <taxon>50 kb inversion clade</taxon>
        <taxon>NPAAA clade</taxon>
        <taxon>indigoferoid/millettioid clade</taxon>
        <taxon>Phaseoleae</taxon>
        <taxon>Vigna</taxon>
    </lineage>
</organism>
<name>A0AAQ3NHZ7_VIGMU</name>
<protein>
    <recommendedName>
        <fullName evidence="3">Putative plant transposon protein domain-containing protein</fullName>
    </recommendedName>
</protein>
<keyword evidence="1" id="KW-0175">Coiled coil</keyword>
<evidence type="ECO:0000313" key="4">
    <source>
        <dbReference type="EMBL" id="WVZ10620.1"/>
    </source>
</evidence>
<feature type="domain" description="Putative plant transposon protein" evidence="3">
    <location>
        <begin position="87"/>
        <end position="259"/>
    </location>
</feature>
<accession>A0AAQ3NHZ7</accession>
<dbReference type="AlphaFoldDB" id="A0AAQ3NHZ7"/>
<feature type="coiled-coil region" evidence="1">
    <location>
        <begin position="331"/>
        <end position="361"/>
    </location>
</feature>
<evidence type="ECO:0000313" key="5">
    <source>
        <dbReference type="Proteomes" id="UP001374535"/>
    </source>
</evidence>
<sequence>MASSSTKRPRKSRKGKETQNVAEDAADIRAFDEEQLDQRRFFTHSHQMENYAADFYTRNIVLPKIMNFESFAGSGLLFQHNLLFQGVVKFLTLQGPFYPDLIKVFYSNLKISANGYLMSEVNKRRIRLKPADWVNVANMKYEGQKLSFSNIPDDFHYDREMAVATMVRPEMQGQRVKTVGCLNINDRLLHYVIVHMLTPRPANFAKVLQEDIFMIWLIKNNVALNWPHHIMQHMLKCKASDTPLPYGVLITQIMQYCGVHVDGDATSHIGSRHHFSINSLKRLNIIKVNGVWQHDDGDDEEEDQPQQHHNPVQPPAEFSNPNMMNQIWEGVQDLQQRMQGMEQMQVRVERIEDNLASLSLDMNRQFAQLNQNVNLILHNLDD</sequence>
<dbReference type="InterPro" id="IPR046796">
    <property type="entry name" value="Transposase_32_dom"/>
</dbReference>
<dbReference type="Proteomes" id="UP001374535">
    <property type="component" value="Chromosome 5"/>
</dbReference>